<dbReference type="SMART" id="SM00479">
    <property type="entry name" value="EXOIII"/>
    <property type="match status" value="1"/>
</dbReference>
<dbReference type="InterPro" id="IPR036420">
    <property type="entry name" value="BRCT_dom_sf"/>
</dbReference>
<proteinExistence type="predicted"/>
<evidence type="ECO:0000313" key="3">
    <source>
        <dbReference type="Proteomes" id="UP000233343"/>
    </source>
</evidence>
<evidence type="ECO:0000313" key="2">
    <source>
        <dbReference type="EMBL" id="PKG28210.1"/>
    </source>
</evidence>
<dbReference type="Gene3D" id="3.30.420.10">
    <property type="entry name" value="Ribonuclease H-like superfamily/Ribonuclease H"/>
    <property type="match status" value="1"/>
</dbReference>
<dbReference type="RefSeq" id="WP_066196470.1">
    <property type="nucleotide sequence ID" value="NZ_JARMMB010000009.1"/>
</dbReference>
<dbReference type="GO" id="GO:0004527">
    <property type="term" value="F:exonuclease activity"/>
    <property type="evidence" value="ECO:0007669"/>
    <property type="project" value="UniProtKB-ARBA"/>
</dbReference>
<gene>
    <name evidence="2" type="ORF">CWS20_15315</name>
</gene>
<accession>A0A2N0ZFC1</accession>
<dbReference type="Pfam" id="PF00533">
    <property type="entry name" value="BRCT"/>
    <property type="match status" value="1"/>
</dbReference>
<reference evidence="2 3" key="1">
    <citation type="journal article" date="2010" name="Int. J. Syst. Evol. Microbiol.">
        <title>Bacillus horneckiae sp. nov., isolated from a spacecraft-assembly clean room.</title>
        <authorList>
            <person name="Vaishampayan P."/>
            <person name="Probst A."/>
            <person name="Krishnamurthi S."/>
            <person name="Ghosh S."/>
            <person name="Osman S."/>
            <person name="McDowall A."/>
            <person name="Ruckmani A."/>
            <person name="Mayilraj S."/>
            <person name="Venkateswaran K."/>
        </authorList>
    </citation>
    <scope>NUCLEOTIDE SEQUENCE [LARGE SCALE GENOMIC DNA]</scope>
    <source>
        <strain evidence="3">1PO1SC</strain>
    </source>
</reference>
<dbReference type="AlphaFoldDB" id="A0A2N0ZFC1"/>
<dbReference type="SUPFAM" id="SSF53098">
    <property type="entry name" value="Ribonuclease H-like"/>
    <property type="match status" value="1"/>
</dbReference>
<comment type="caution">
    <text evidence="2">The sequence shown here is derived from an EMBL/GenBank/DDBJ whole genome shotgun (WGS) entry which is preliminary data.</text>
</comment>
<dbReference type="Proteomes" id="UP000233343">
    <property type="component" value="Unassembled WGS sequence"/>
</dbReference>
<dbReference type="InterPro" id="IPR036397">
    <property type="entry name" value="RNaseH_sf"/>
</dbReference>
<dbReference type="SMART" id="SM00292">
    <property type="entry name" value="BRCT"/>
    <property type="match status" value="1"/>
</dbReference>
<dbReference type="EMBL" id="PISD01000031">
    <property type="protein sequence ID" value="PKG28210.1"/>
    <property type="molecule type" value="Genomic_DNA"/>
</dbReference>
<organism evidence="2 3">
    <name type="scientific">Cytobacillus horneckiae</name>
    <dbReference type="NCBI Taxonomy" id="549687"/>
    <lineage>
        <taxon>Bacteria</taxon>
        <taxon>Bacillati</taxon>
        <taxon>Bacillota</taxon>
        <taxon>Bacilli</taxon>
        <taxon>Bacillales</taxon>
        <taxon>Bacillaceae</taxon>
        <taxon>Cytobacillus</taxon>
    </lineage>
</organism>
<dbReference type="Gene3D" id="3.40.50.10190">
    <property type="entry name" value="BRCT domain"/>
    <property type="match status" value="1"/>
</dbReference>
<dbReference type="CDD" id="cd17748">
    <property type="entry name" value="BRCT_DNA_ligase_like"/>
    <property type="match status" value="1"/>
</dbReference>
<dbReference type="InterPro" id="IPR013520">
    <property type="entry name" value="Ribonucl_H"/>
</dbReference>
<sequence>MENMILVDIETGGFDLEEGIREVALLVIEKNNIVNELHLAEIEDPSLIHLGMGEGYGDISGDITKIECFRDIVERYNYPVVAHNVSFDRKFLVHYGWLDEEHQCYDSIRAIKYANPYLFSYALAYLTSFYELENSQSHTALGDVKVLFEVLTKVNPSTWIPLYKVKPKQLNNIVETVARIYGESTIFKDKTIVFTGASQFPRVLMKEIASKCGAKVTGSVSAKTDYLICGENPGSKLEKATSLEVEVKTDVWFLDAVSGEIDLSSGTIERTRLPLEGNVEIQTKPPYQKLEEFKGKMINIACLPIRIQGEVESILFEHMEIKGVNKGSSGYKVDIIIHSDDGDYVLLEKAKQLDIKAIPLSKFNSMILANDSLYSLS</sequence>
<dbReference type="InterPro" id="IPR001357">
    <property type="entry name" value="BRCT_dom"/>
</dbReference>
<protein>
    <recommendedName>
        <fullName evidence="1">BRCT domain-containing protein</fullName>
    </recommendedName>
</protein>
<dbReference type="InterPro" id="IPR012337">
    <property type="entry name" value="RNaseH-like_sf"/>
</dbReference>
<dbReference type="CDD" id="cd06127">
    <property type="entry name" value="DEDDh"/>
    <property type="match status" value="1"/>
</dbReference>
<dbReference type="GO" id="GO:0003676">
    <property type="term" value="F:nucleic acid binding"/>
    <property type="evidence" value="ECO:0007669"/>
    <property type="project" value="InterPro"/>
</dbReference>
<keyword evidence="3" id="KW-1185">Reference proteome</keyword>
<dbReference type="PROSITE" id="PS50172">
    <property type="entry name" value="BRCT"/>
    <property type="match status" value="1"/>
</dbReference>
<evidence type="ECO:0000259" key="1">
    <source>
        <dbReference type="PROSITE" id="PS50172"/>
    </source>
</evidence>
<name>A0A2N0ZFC1_9BACI</name>
<dbReference type="SUPFAM" id="SSF52113">
    <property type="entry name" value="BRCT domain"/>
    <property type="match status" value="1"/>
</dbReference>
<feature type="domain" description="BRCT" evidence="1">
    <location>
        <begin position="182"/>
        <end position="257"/>
    </location>
</feature>